<dbReference type="EMBL" id="JAFNEN010000080">
    <property type="protein sequence ID" value="KAG8195727.1"/>
    <property type="molecule type" value="Genomic_DNA"/>
</dbReference>
<evidence type="ECO:0000256" key="3">
    <source>
        <dbReference type="ARBA" id="ARBA00022737"/>
    </source>
</evidence>
<sequence>MYSHASDWNPATICPPSEVIEPCSCYRFCQECYSNIQCKNIYDLEIMSRVLDESSDYQYVGFSLKQSSLMYLPEPLFDAKQLRYLAIKESTLRSLFDAKPNVAPQITYMILDKVRLLGGIQWDLLSGFTNLKRLILFHTRVTKIGESFVEYAPKSLEEVKINNCSTARIHDEGFASLPNLLEVYVMSGRIKELKRSMFPKPSKLKSFNFSWNRLSSLPLDIFSEMPDLMYVYLGGNDLKEMPGTIFAPVFPKLLVFHFDGNPLKCRCNISWITGTGKHLEPRNFLGACHEPKNLQGRHIRDLVAEDFFHCFLFSCFH</sequence>
<dbReference type="InterPro" id="IPR032675">
    <property type="entry name" value="LRR_dom_sf"/>
</dbReference>
<name>A0AAV6VGQ9_9ARAC</name>
<dbReference type="PANTHER" id="PTHR24369">
    <property type="entry name" value="ANTIGEN BSP, PUTATIVE-RELATED"/>
    <property type="match status" value="1"/>
</dbReference>
<dbReference type="Gene3D" id="3.80.10.10">
    <property type="entry name" value="Ribonuclease Inhibitor"/>
    <property type="match status" value="1"/>
</dbReference>
<keyword evidence="3" id="KW-0677">Repeat</keyword>
<evidence type="ECO:0000313" key="4">
    <source>
        <dbReference type="EMBL" id="KAG8195727.1"/>
    </source>
</evidence>
<dbReference type="Pfam" id="PF13855">
    <property type="entry name" value="LRR_8"/>
    <property type="match status" value="1"/>
</dbReference>
<keyword evidence="2" id="KW-0732">Signal</keyword>
<dbReference type="InterPro" id="IPR001611">
    <property type="entry name" value="Leu-rich_rpt"/>
</dbReference>
<dbReference type="PANTHER" id="PTHR24369:SF210">
    <property type="entry name" value="CHAOPTIN-RELATED"/>
    <property type="match status" value="1"/>
</dbReference>
<dbReference type="InterPro" id="IPR050541">
    <property type="entry name" value="LRR_TM_domain-containing"/>
</dbReference>
<accession>A0AAV6VGQ9</accession>
<gene>
    <name evidence="4" type="ORF">JTE90_002988</name>
</gene>
<protein>
    <submittedName>
        <fullName evidence="4">Uncharacterized protein</fullName>
    </submittedName>
</protein>
<evidence type="ECO:0000256" key="2">
    <source>
        <dbReference type="ARBA" id="ARBA00022729"/>
    </source>
</evidence>
<dbReference type="AlphaFoldDB" id="A0AAV6VGQ9"/>
<evidence type="ECO:0000313" key="5">
    <source>
        <dbReference type="Proteomes" id="UP000827092"/>
    </source>
</evidence>
<keyword evidence="1" id="KW-0433">Leucine-rich repeat</keyword>
<reference evidence="4 5" key="1">
    <citation type="journal article" date="2022" name="Nat. Ecol. Evol.">
        <title>A masculinizing supergene underlies an exaggerated male reproductive morph in a spider.</title>
        <authorList>
            <person name="Hendrickx F."/>
            <person name="De Corte Z."/>
            <person name="Sonet G."/>
            <person name="Van Belleghem S.M."/>
            <person name="Kostlbacher S."/>
            <person name="Vangestel C."/>
        </authorList>
    </citation>
    <scope>NUCLEOTIDE SEQUENCE [LARGE SCALE GENOMIC DNA]</scope>
    <source>
        <strain evidence="4">W744_W776</strain>
    </source>
</reference>
<evidence type="ECO:0000256" key="1">
    <source>
        <dbReference type="ARBA" id="ARBA00022614"/>
    </source>
</evidence>
<dbReference type="SUPFAM" id="SSF52058">
    <property type="entry name" value="L domain-like"/>
    <property type="match status" value="1"/>
</dbReference>
<organism evidence="4 5">
    <name type="scientific">Oedothorax gibbosus</name>
    <dbReference type="NCBI Taxonomy" id="931172"/>
    <lineage>
        <taxon>Eukaryota</taxon>
        <taxon>Metazoa</taxon>
        <taxon>Ecdysozoa</taxon>
        <taxon>Arthropoda</taxon>
        <taxon>Chelicerata</taxon>
        <taxon>Arachnida</taxon>
        <taxon>Araneae</taxon>
        <taxon>Araneomorphae</taxon>
        <taxon>Entelegynae</taxon>
        <taxon>Araneoidea</taxon>
        <taxon>Linyphiidae</taxon>
        <taxon>Erigoninae</taxon>
        <taxon>Oedothorax</taxon>
    </lineage>
</organism>
<dbReference type="GO" id="GO:0005886">
    <property type="term" value="C:plasma membrane"/>
    <property type="evidence" value="ECO:0007669"/>
    <property type="project" value="TreeGrafter"/>
</dbReference>
<proteinExistence type="predicted"/>
<keyword evidence="5" id="KW-1185">Reference proteome</keyword>
<dbReference type="Proteomes" id="UP000827092">
    <property type="component" value="Unassembled WGS sequence"/>
</dbReference>
<comment type="caution">
    <text evidence="4">The sequence shown here is derived from an EMBL/GenBank/DDBJ whole genome shotgun (WGS) entry which is preliminary data.</text>
</comment>